<dbReference type="GO" id="GO:0071233">
    <property type="term" value="P:cellular response to L-leucine"/>
    <property type="evidence" value="ECO:0007669"/>
    <property type="project" value="TreeGrafter"/>
</dbReference>
<dbReference type="GO" id="GO:1904262">
    <property type="term" value="P:negative regulation of TORC1 signaling"/>
    <property type="evidence" value="ECO:0007669"/>
    <property type="project" value="UniProtKB-ARBA"/>
</dbReference>
<keyword evidence="3" id="KW-0963">Cytoplasm</keyword>
<dbReference type="GO" id="GO:0070728">
    <property type="term" value="F:L-leucine binding"/>
    <property type="evidence" value="ECO:0007669"/>
    <property type="project" value="TreeGrafter"/>
</dbReference>
<dbReference type="GO" id="GO:0016239">
    <property type="term" value="P:positive regulation of macroautophagy"/>
    <property type="evidence" value="ECO:0007669"/>
    <property type="project" value="TreeGrafter"/>
</dbReference>
<evidence type="ECO:0000313" key="6">
    <source>
        <dbReference type="EMBL" id="KAK5640665.1"/>
    </source>
</evidence>
<keyword evidence="4" id="KW-0560">Oxidoreductase</keyword>
<dbReference type="InterPro" id="IPR006730">
    <property type="entry name" value="Sestrin"/>
</dbReference>
<dbReference type="GO" id="GO:0005634">
    <property type="term" value="C:nucleus"/>
    <property type="evidence" value="ECO:0007669"/>
    <property type="project" value="InterPro"/>
</dbReference>
<dbReference type="EMBL" id="JAVRBK010000008">
    <property type="protein sequence ID" value="KAK5640665.1"/>
    <property type="molecule type" value="Genomic_DNA"/>
</dbReference>
<dbReference type="Gene3D" id="1.20.1290.10">
    <property type="entry name" value="AhpD-like"/>
    <property type="match status" value="1"/>
</dbReference>
<dbReference type="SUPFAM" id="SSF69118">
    <property type="entry name" value="AhpD-like"/>
    <property type="match status" value="1"/>
</dbReference>
<evidence type="ECO:0000256" key="2">
    <source>
        <dbReference type="ARBA" id="ARBA00008350"/>
    </source>
</evidence>
<dbReference type="GO" id="GO:0016684">
    <property type="term" value="F:oxidoreductase activity, acting on peroxide as acceptor"/>
    <property type="evidence" value="ECO:0007669"/>
    <property type="project" value="TreeGrafter"/>
</dbReference>
<comment type="similarity">
    <text evidence="2">Belongs to the sestrin family.</text>
</comment>
<accession>A0AAN7V197</accession>
<evidence type="ECO:0000313" key="7">
    <source>
        <dbReference type="Proteomes" id="UP001329430"/>
    </source>
</evidence>
<dbReference type="Proteomes" id="UP001329430">
    <property type="component" value="Chromosome 8"/>
</dbReference>
<evidence type="ECO:0008006" key="8">
    <source>
        <dbReference type="Google" id="ProtNLM"/>
    </source>
</evidence>
<dbReference type="InterPro" id="IPR029032">
    <property type="entry name" value="AhpD-like"/>
</dbReference>
<dbReference type="PANTHER" id="PTHR12474">
    <property type="entry name" value="P53 REGULATED PA26 NUCLEAR PROTEIN SESTRIN"/>
    <property type="match status" value="1"/>
</dbReference>
<dbReference type="Pfam" id="PF04636">
    <property type="entry name" value="PA26"/>
    <property type="match status" value="1"/>
</dbReference>
<sequence>MFVQTEFNKSNNNNDLSRGAHDQVASGYEELFKDLDLISRFCMPICSRDNEVREVALDVISKTVEGWLDGVGSPKHYRLPERRRLQSSSNGCACSDIVGNDIPKEYLELVTLHLPIILRLSLSCPFVNVREKCQHILEIVERRGLSVPYPLIHGPSAFIDPDELPPLSTFNEKVSSGGYFDGNIQLETATHTLFVDAFLQNNRLDHVTQVMGYHPAYLDHFLKTQHFILRGDGPLPYDYRHYIAIMASGRHQCNYLISLQKQEFLLQGGAHTWLKGLDYIPQKLRNLYDINKILAHQPWLLNKSHIEKLTKGKDSWSLAEVVHAIVILTHFHSLCSFVFSCGVNQEVDQIGAHMYPVSDGAHATAITVDPSNINMSKSQPKDIPIVNRKDWKYSSNLSPPSPTEPEVGITTLMQRMKTLSEHNEECTPVELTKRFENVESQSAELGAVGTEPQEASADICVFVEDPSFIYHDFAKRHDHDDILTFRVQDYSWDDHGYSLVNR</sequence>
<name>A0AAN7V197_9COLE</name>
<dbReference type="AlphaFoldDB" id="A0AAN7V197"/>
<comment type="catalytic activity">
    <reaction evidence="5">
        <text>a hydroperoxide + L-cysteinyl-[protein] = S-hydroxy-L-cysteinyl-[protein] + an alcohol</text>
        <dbReference type="Rhea" id="RHEA:67124"/>
        <dbReference type="Rhea" id="RHEA-COMP:10131"/>
        <dbReference type="Rhea" id="RHEA-COMP:17193"/>
        <dbReference type="ChEBI" id="CHEBI:29950"/>
        <dbReference type="ChEBI" id="CHEBI:30879"/>
        <dbReference type="ChEBI" id="CHEBI:35924"/>
        <dbReference type="ChEBI" id="CHEBI:61973"/>
    </reaction>
    <physiologicalReaction direction="left-to-right" evidence="5">
        <dbReference type="Rhea" id="RHEA:67125"/>
    </physiologicalReaction>
</comment>
<reference evidence="6 7" key="1">
    <citation type="journal article" date="2024" name="Insects">
        <title>An Improved Chromosome-Level Genome Assembly of the Firefly Pyrocoelia pectoralis.</title>
        <authorList>
            <person name="Fu X."/>
            <person name="Meyer-Rochow V.B."/>
            <person name="Ballantyne L."/>
            <person name="Zhu X."/>
        </authorList>
    </citation>
    <scope>NUCLEOTIDE SEQUENCE [LARGE SCALE GENOMIC DNA]</scope>
    <source>
        <strain evidence="6">XCY_ONT2</strain>
    </source>
</reference>
<proteinExistence type="inferred from homology"/>
<comment type="caution">
    <text evidence="6">The sequence shown here is derived from an EMBL/GenBank/DDBJ whole genome shotgun (WGS) entry which is preliminary data.</text>
</comment>
<organism evidence="6 7">
    <name type="scientific">Pyrocoelia pectoralis</name>
    <dbReference type="NCBI Taxonomy" id="417401"/>
    <lineage>
        <taxon>Eukaryota</taxon>
        <taxon>Metazoa</taxon>
        <taxon>Ecdysozoa</taxon>
        <taxon>Arthropoda</taxon>
        <taxon>Hexapoda</taxon>
        <taxon>Insecta</taxon>
        <taxon>Pterygota</taxon>
        <taxon>Neoptera</taxon>
        <taxon>Endopterygota</taxon>
        <taxon>Coleoptera</taxon>
        <taxon>Polyphaga</taxon>
        <taxon>Elateriformia</taxon>
        <taxon>Elateroidea</taxon>
        <taxon>Lampyridae</taxon>
        <taxon>Lampyrinae</taxon>
        <taxon>Pyrocoelia</taxon>
    </lineage>
</organism>
<dbReference type="GO" id="GO:1990253">
    <property type="term" value="P:cellular response to leucine starvation"/>
    <property type="evidence" value="ECO:0007669"/>
    <property type="project" value="TreeGrafter"/>
</dbReference>
<evidence type="ECO:0000256" key="5">
    <source>
        <dbReference type="ARBA" id="ARBA00049242"/>
    </source>
</evidence>
<dbReference type="PANTHER" id="PTHR12474:SF0">
    <property type="entry name" value="SESTRIN HOMOLOG"/>
    <property type="match status" value="1"/>
</dbReference>
<gene>
    <name evidence="6" type="ORF">RI129_011476</name>
</gene>
<evidence type="ECO:0000256" key="3">
    <source>
        <dbReference type="ARBA" id="ARBA00022490"/>
    </source>
</evidence>
<dbReference type="GO" id="GO:1901031">
    <property type="term" value="P:regulation of response to reactive oxygen species"/>
    <property type="evidence" value="ECO:0007669"/>
    <property type="project" value="InterPro"/>
</dbReference>
<protein>
    <recommendedName>
        <fullName evidence="8">Sestrin</fullName>
    </recommendedName>
</protein>
<evidence type="ECO:0000256" key="1">
    <source>
        <dbReference type="ARBA" id="ARBA00004496"/>
    </source>
</evidence>
<evidence type="ECO:0000256" key="4">
    <source>
        <dbReference type="ARBA" id="ARBA00023002"/>
    </source>
</evidence>
<comment type="subcellular location">
    <subcellularLocation>
        <location evidence="1">Cytoplasm</location>
    </subcellularLocation>
</comment>
<dbReference type="FunFam" id="1.20.1290.10:FF:000001">
    <property type="entry name" value="Sestrin 1"/>
    <property type="match status" value="1"/>
</dbReference>
<dbReference type="GO" id="GO:0005737">
    <property type="term" value="C:cytoplasm"/>
    <property type="evidence" value="ECO:0007669"/>
    <property type="project" value="UniProtKB-SubCell"/>
</dbReference>
<keyword evidence="7" id="KW-1185">Reference proteome</keyword>